<evidence type="ECO:0000256" key="2">
    <source>
        <dbReference type="ARBA" id="ARBA00022793"/>
    </source>
</evidence>
<sequence>MSAGEEWVVEAFGCDAARLADPSALGALVDDLVAALALRPVAPALWHAFPAPGGVTGLVLLAESHLALHTFPEHGSICVNLFCCVPRPAWDWTMGLARHLAAADVRVRRLDRRYAPAAVPLGA</sequence>
<evidence type="ECO:0000256" key="7">
    <source>
        <dbReference type="ARBA" id="ARBA00023239"/>
    </source>
</evidence>
<keyword evidence="7" id="KW-0456">Lyase</keyword>
<dbReference type="Pfam" id="PF02675">
    <property type="entry name" value="AdoMet_dc"/>
    <property type="match status" value="1"/>
</dbReference>
<dbReference type="InterPro" id="IPR016067">
    <property type="entry name" value="S-AdoMet_deCO2ase_core"/>
</dbReference>
<keyword evidence="2" id="KW-0210">Decarboxylase</keyword>
<keyword evidence="9" id="KW-0670">Pyruvate</keyword>
<dbReference type="PANTHER" id="PTHR33866:SF2">
    <property type="entry name" value="S-ADENOSYLMETHIONINE DECARBOXYLASE PROENZYME"/>
    <property type="match status" value="1"/>
</dbReference>
<keyword evidence="8" id="KW-0704">Schiff base</keyword>
<dbReference type="InParanoid" id="W0RQU0"/>
<dbReference type="Proteomes" id="UP000019151">
    <property type="component" value="Plasmid 1"/>
</dbReference>
<gene>
    <name evidence="10" type="ORF">J421_5546</name>
</gene>
<keyword evidence="3" id="KW-0068">Autocatalytic cleavage</keyword>
<dbReference type="SUPFAM" id="SSF56276">
    <property type="entry name" value="S-adenosylmethionine decarboxylase"/>
    <property type="match status" value="1"/>
</dbReference>
<organism evidence="10 11">
    <name type="scientific">Gemmatirosa kalamazoonensis</name>
    <dbReference type="NCBI Taxonomy" id="861299"/>
    <lineage>
        <taxon>Bacteria</taxon>
        <taxon>Pseudomonadati</taxon>
        <taxon>Gemmatimonadota</taxon>
        <taxon>Gemmatimonadia</taxon>
        <taxon>Gemmatimonadales</taxon>
        <taxon>Gemmatimonadaceae</taxon>
        <taxon>Gemmatirosa</taxon>
    </lineage>
</organism>
<proteinExistence type="predicted"/>
<keyword evidence="5" id="KW-0620">Polyamine biosynthesis</keyword>
<keyword evidence="4" id="KW-0745">Spermidine biosynthesis</keyword>
<evidence type="ECO:0000256" key="1">
    <source>
        <dbReference type="ARBA" id="ARBA00001928"/>
    </source>
</evidence>
<dbReference type="PANTHER" id="PTHR33866">
    <property type="entry name" value="S-ADENOSYLMETHIONINE DECARBOXYLASE PROENZYME"/>
    <property type="match status" value="1"/>
</dbReference>
<keyword evidence="6" id="KW-0865">Zymogen</keyword>
<dbReference type="KEGG" id="gba:J421_5546"/>
<dbReference type="InterPro" id="IPR003826">
    <property type="entry name" value="AdoMetDC_fam_prok"/>
</dbReference>
<evidence type="ECO:0000313" key="11">
    <source>
        <dbReference type="Proteomes" id="UP000019151"/>
    </source>
</evidence>
<accession>W0RQU0</accession>
<evidence type="ECO:0000256" key="4">
    <source>
        <dbReference type="ARBA" id="ARBA00023066"/>
    </source>
</evidence>
<reference evidence="10 11" key="1">
    <citation type="journal article" date="2014" name="Genome Announc.">
        <title>Genome Sequence and Methylome of Soil Bacterium Gemmatirosa kalamazoonensis KBS708T, a Member of the Rarely Cultivated Gemmatimonadetes Phylum.</title>
        <authorList>
            <person name="Debruyn J.M."/>
            <person name="Radosevich M."/>
            <person name="Wommack K.E."/>
            <person name="Polson S.W."/>
            <person name="Hauser L.J."/>
            <person name="Fawaz M.N."/>
            <person name="Korlach J."/>
            <person name="Tsai Y.C."/>
        </authorList>
    </citation>
    <scope>NUCLEOTIDE SEQUENCE [LARGE SCALE GENOMIC DNA]</scope>
    <source>
        <strain evidence="10 11">KBS708</strain>
        <plasmid evidence="11">Plasmid 1</plasmid>
    </source>
</reference>
<keyword evidence="11" id="KW-1185">Reference proteome</keyword>
<comment type="cofactor">
    <cofactor evidence="1">
        <name>pyruvate</name>
        <dbReference type="ChEBI" id="CHEBI:15361"/>
    </cofactor>
</comment>
<evidence type="ECO:0000256" key="9">
    <source>
        <dbReference type="ARBA" id="ARBA00023317"/>
    </source>
</evidence>
<dbReference type="EMBL" id="CP007129">
    <property type="protein sequence ID" value="AHG93081.1"/>
    <property type="molecule type" value="Genomic_DNA"/>
</dbReference>
<dbReference type="AlphaFoldDB" id="W0RQU0"/>
<keyword evidence="10" id="KW-0614">Plasmid</keyword>
<name>W0RQU0_9BACT</name>
<geneLocation type="plasmid" evidence="10 11">
    <name>1</name>
</geneLocation>
<evidence type="ECO:0000313" key="10">
    <source>
        <dbReference type="EMBL" id="AHG93081.1"/>
    </source>
</evidence>
<dbReference type="HOGENOM" id="CLU_125470_2_2_0"/>
<dbReference type="GO" id="GO:0005829">
    <property type="term" value="C:cytosol"/>
    <property type="evidence" value="ECO:0007669"/>
    <property type="project" value="TreeGrafter"/>
</dbReference>
<dbReference type="GO" id="GO:0004014">
    <property type="term" value="F:adenosylmethionine decarboxylase activity"/>
    <property type="evidence" value="ECO:0007669"/>
    <property type="project" value="InterPro"/>
</dbReference>
<dbReference type="OrthoDB" id="9793120at2"/>
<dbReference type="GO" id="GO:0008295">
    <property type="term" value="P:spermidine biosynthetic process"/>
    <property type="evidence" value="ECO:0007669"/>
    <property type="project" value="UniProtKB-KW"/>
</dbReference>
<dbReference type="RefSeq" id="WP_025414391.1">
    <property type="nucleotide sequence ID" value="NZ_CP007129.1"/>
</dbReference>
<evidence type="ECO:0000256" key="3">
    <source>
        <dbReference type="ARBA" id="ARBA00022813"/>
    </source>
</evidence>
<evidence type="ECO:0000256" key="6">
    <source>
        <dbReference type="ARBA" id="ARBA00023145"/>
    </source>
</evidence>
<evidence type="ECO:0000256" key="8">
    <source>
        <dbReference type="ARBA" id="ARBA00023270"/>
    </source>
</evidence>
<dbReference type="Gene3D" id="3.60.90.10">
    <property type="entry name" value="S-adenosylmethionine decarboxylase"/>
    <property type="match status" value="1"/>
</dbReference>
<protein>
    <submittedName>
        <fullName evidence="10">S-adenosylmethionine decarboxylase related protein</fullName>
    </submittedName>
</protein>
<dbReference type="FunCoup" id="W0RQU0">
    <property type="interactions" value="42"/>
</dbReference>
<evidence type="ECO:0000256" key="5">
    <source>
        <dbReference type="ARBA" id="ARBA00023115"/>
    </source>
</evidence>